<dbReference type="InterPro" id="IPR036388">
    <property type="entry name" value="WH-like_DNA-bd_sf"/>
</dbReference>
<keyword evidence="8" id="KW-1185">Reference proteome</keyword>
<dbReference type="Pfam" id="PF08100">
    <property type="entry name" value="Dimerisation"/>
    <property type="match status" value="1"/>
</dbReference>
<name>A0A9P4QMG2_9PLEO</name>
<comment type="caution">
    <text evidence="7">The sequence shown here is derived from an EMBL/GenBank/DDBJ whole genome shotgun (WGS) entry which is preliminary data.</text>
</comment>
<feature type="domain" description="O-methyltransferase C-terminal" evidence="5">
    <location>
        <begin position="169"/>
        <end position="351"/>
    </location>
</feature>
<dbReference type="AlphaFoldDB" id="A0A9P4QMG2"/>
<feature type="domain" description="O-methyltransferase dimerisation" evidence="6">
    <location>
        <begin position="33"/>
        <end position="108"/>
    </location>
</feature>
<reference evidence="7" key="1">
    <citation type="journal article" date="2020" name="Stud. Mycol.">
        <title>101 Dothideomycetes genomes: a test case for predicting lifestyles and emergence of pathogens.</title>
        <authorList>
            <person name="Haridas S."/>
            <person name="Albert R."/>
            <person name="Binder M."/>
            <person name="Bloem J."/>
            <person name="Labutti K."/>
            <person name="Salamov A."/>
            <person name="Andreopoulos B."/>
            <person name="Baker S."/>
            <person name="Barry K."/>
            <person name="Bills G."/>
            <person name="Bluhm B."/>
            <person name="Cannon C."/>
            <person name="Castanera R."/>
            <person name="Culley D."/>
            <person name="Daum C."/>
            <person name="Ezra D."/>
            <person name="Gonzalez J."/>
            <person name="Henrissat B."/>
            <person name="Kuo A."/>
            <person name="Liang C."/>
            <person name="Lipzen A."/>
            <person name="Lutzoni F."/>
            <person name="Magnuson J."/>
            <person name="Mondo S."/>
            <person name="Nolan M."/>
            <person name="Ohm R."/>
            <person name="Pangilinan J."/>
            <person name="Park H.-J."/>
            <person name="Ramirez L."/>
            <person name="Alfaro M."/>
            <person name="Sun H."/>
            <person name="Tritt A."/>
            <person name="Yoshinaga Y."/>
            <person name="Zwiers L.-H."/>
            <person name="Turgeon B."/>
            <person name="Goodwin S."/>
            <person name="Spatafora J."/>
            <person name="Crous P."/>
            <person name="Grigoriev I."/>
        </authorList>
    </citation>
    <scope>NUCLEOTIDE SEQUENCE</scope>
    <source>
        <strain evidence="7">CBS 125425</strain>
    </source>
</reference>
<dbReference type="GO" id="GO:0046983">
    <property type="term" value="F:protein dimerization activity"/>
    <property type="evidence" value="ECO:0007669"/>
    <property type="project" value="InterPro"/>
</dbReference>
<keyword evidence="1" id="KW-0489">Methyltransferase</keyword>
<dbReference type="InterPro" id="IPR036390">
    <property type="entry name" value="WH_DNA-bd_sf"/>
</dbReference>
<evidence type="ECO:0000256" key="2">
    <source>
        <dbReference type="ARBA" id="ARBA00022679"/>
    </source>
</evidence>
<dbReference type="InterPro" id="IPR012967">
    <property type="entry name" value="COMT_dimerisation"/>
</dbReference>
<dbReference type="EMBL" id="ML996257">
    <property type="protein sequence ID" value="KAF2729065.1"/>
    <property type="molecule type" value="Genomic_DNA"/>
</dbReference>
<dbReference type="SUPFAM" id="SSF46785">
    <property type="entry name" value="Winged helix' DNA-binding domain"/>
    <property type="match status" value="1"/>
</dbReference>
<evidence type="ECO:0000259" key="5">
    <source>
        <dbReference type="Pfam" id="PF00891"/>
    </source>
</evidence>
<evidence type="ECO:0000313" key="8">
    <source>
        <dbReference type="Proteomes" id="UP000799444"/>
    </source>
</evidence>
<dbReference type="GO" id="GO:0032259">
    <property type="term" value="P:methylation"/>
    <property type="evidence" value="ECO:0007669"/>
    <property type="project" value="UniProtKB-KW"/>
</dbReference>
<sequence>LPDKKIFGLASEALDILSEIQLSLEPAPQILADHFLGYTNTKCLVAAVDLKIPDILSSGPATLSSLASSSNTRADRLGQIMRALYNNGIFTYDSSAATYSNNHVSTLLRSDHWTQWRAWVQLYGNEFYDMARGIPASVQKSATRTPAQIEYDTDDSMFKYFTEQGWIAKFHATLGAGAIAMAPGILEDYPWEEMAGKTILDVGGGGGGLIALLLRKHKTIQGAVLDMPKVIEQAKMNFHGAEGQYKDVAEQIPEENLMVGDFMTEVPSFEVYTMKWCLHDWDDEKACTILRNIRRAIKKGGHSRLVVLESVLSDGHMGRMSRYADANMMVAVGGQERSEAQWKKLASQTGWTVNKICTLRNAWPCAIEFLPS</sequence>
<dbReference type="GO" id="GO:0008171">
    <property type="term" value="F:O-methyltransferase activity"/>
    <property type="evidence" value="ECO:0007669"/>
    <property type="project" value="InterPro"/>
</dbReference>
<dbReference type="Pfam" id="PF00891">
    <property type="entry name" value="Methyltransf_2"/>
    <property type="match status" value="1"/>
</dbReference>
<evidence type="ECO:0000313" key="7">
    <source>
        <dbReference type="EMBL" id="KAF2729065.1"/>
    </source>
</evidence>
<evidence type="ECO:0000256" key="3">
    <source>
        <dbReference type="ARBA" id="ARBA00022691"/>
    </source>
</evidence>
<dbReference type="Proteomes" id="UP000799444">
    <property type="component" value="Unassembled WGS sequence"/>
</dbReference>
<protein>
    <submittedName>
        <fullName evidence="7">O-methyltransferase glim-like protein</fullName>
    </submittedName>
</protein>
<keyword evidence="2" id="KW-0808">Transferase</keyword>
<organism evidence="7 8">
    <name type="scientific">Polyplosphaeria fusca</name>
    <dbReference type="NCBI Taxonomy" id="682080"/>
    <lineage>
        <taxon>Eukaryota</taxon>
        <taxon>Fungi</taxon>
        <taxon>Dikarya</taxon>
        <taxon>Ascomycota</taxon>
        <taxon>Pezizomycotina</taxon>
        <taxon>Dothideomycetes</taxon>
        <taxon>Pleosporomycetidae</taxon>
        <taxon>Pleosporales</taxon>
        <taxon>Tetraplosphaeriaceae</taxon>
        <taxon>Polyplosphaeria</taxon>
    </lineage>
</organism>
<dbReference type="PROSITE" id="PS51683">
    <property type="entry name" value="SAM_OMT_II"/>
    <property type="match status" value="1"/>
</dbReference>
<dbReference type="SUPFAM" id="SSF53335">
    <property type="entry name" value="S-adenosyl-L-methionine-dependent methyltransferases"/>
    <property type="match status" value="1"/>
</dbReference>
<gene>
    <name evidence="7" type="ORF">EJ04DRAFT_388920</name>
</gene>
<evidence type="ECO:0000256" key="4">
    <source>
        <dbReference type="PIRSR" id="PIRSR005739-1"/>
    </source>
</evidence>
<dbReference type="Gene3D" id="1.10.10.10">
    <property type="entry name" value="Winged helix-like DNA-binding domain superfamily/Winged helix DNA-binding domain"/>
    <property type="match status" value="1"/>
</dbReference>
<dbReference type="PIRSF" id="PIRSF005739">
    <property type="entry name" value="O-mtase"/>
    <property type="match status" value="1"/>
</dbReference>
<feature type="active site" description="Proton acceptor" evidence="4">
    <location>
        <position position="279"/>
    </location>
</feature>
<feature type="non-terminal residue" evidence="7">
    <location>
        <position position="372"/>
    </location>
</feature>
<evidence type="ECO:0000256" key="1">
    <source>
        <dbReference type="ARBA" id="ARBA00022603"/>
    </source>
</evidence>
<dbReference type="InterPro" id="IPR029063">
    <property type="entry name" value="SAM-dependent_MTases_sf"/>
</dbReference>
<evidence type="ECO:0000259" key="6">
    <source>
        <dbReference type="Pfam" id="PF08100"/>
    </source>
</evidence>
<feature type="non-terminal residue" evidence="7">
    <location>
        <position position="1"/>
    </location>
</feature>
<dbReference type="InterPro" id="IPR016461">
    <property type="entry name" value="COMT-like"/>
</dbReference>
<keyword evidence="3" id="KW-0949">S-adenosyl-L-methionine</keyword>
<accession>A0A9P4QMG2</accession>
<proteinExistence type="predicted"/>
<dbReference type="InterPro" id="IPR001077">
    <property type="entry name" value="COMT_C"/>
</dbReference>
<dbReference type="PANTHER" id="PTHR43712">
    <property type="entry name" value="PUTATIVE (AFU_ORTHOLOGUE AFUA_4G14580)-RELATED"/>
    <property type="match status" value="1"/>
</dbReference>
<dbReference type="Gene3D" id="3.40.50.150">
    <property type="entry name" value="Vaccinia Virus protein VP39"/>
    <property type="match status" value="1"/>
</dbReference>
<dbReference type="OrthoDB" id="1606438at2759"/>
<dbReference type="PANTHER" id="PTHR43712:SF2">
    <property type="entry name" value="O-METHYLTRANSFERASE CICE"/>
    <property type="match status" value="1"/>
</dbReference>